<dbReference type="SMART" id="SM00733">
    <property type="entry name" value="Mterf"/>
    <property type="match status" value="5"/>
</dbReference>
<evidence type="ECO:0000313" key="4">
    <source>
        <dbReference type="Proteomes" id="UP000694569"/>
    </source>
</evidence>
<keyword evidence="2" id="KW-0809">Transit peptide</keyword>
<dbReference type="Proteomes" id="UP000694569">
    <property type="component" value="Unplaced"/>
</dbReference>
<keyword evidence="4" id="KW-1185">Reference proteome</keyword>
<dbReference type="GeneTree" id="ENSGT00530000063817"/>
<protein>
    <submittedName>
        <fullName evidence="3">Mitochondrial transcription termination factor 2</fullName>
    </submittedName>
</protein>
<reference evidence="3" key="1">
    <citation type="submission" date="2025-08" db="UniProtKB">
        <authorList>
            <consortium name="Ensembl"/>
        </authorList>
    </citation>
    <scope>IDENTIFICATION</scope>
</reference>
<dbReference type="GO" id="GO:0005759">
    <property type="term" value="C:mitochondrial matrix"/>
    <property type="evidence" value="ECO:0007669"/>
    <property type="project" value="TreeGrafter"/>
</dbReference>
<evidence type="ECO:0000256" key="1">
    <source>
        <dbReference type="ARBA" id="ARBA00007692"/>
    </source>
</evidence>
<dbReference type="GO" id="GO:0006393">
    <property type="term" value="P:termination of mitochondrial transcription"/>
    <property type="evidence" value="ECO:0007669"/>
    <property type="project" value="TreeGrafter"/>
</dbReference>
<accession>A0A8C5M6E2</accession>
<dbReference type="Pfam" id="PF02536">
    <property type="entry name" value="mTERF"/>
    <property type="match status" value="1"/>
</dbReference>
<organism evidence="3 4">
    <name type="scientific">Leptobrachium leishanense</name>
    <name type="common">Leishan spiny toad</name>
    <dbReference type="NCBI Taxonomy" id="445787"/>
    <lineage>
        <taxon>Eukaryota</taxon>
        <taxon>Metazoa</taxon>
        <taxon>Chordata</taxon>
        <taxon>Craniata</taxon>
        <taxon>Vertebrata</taxon>
        <taxon>Euteleostomi</taxon>
        <taxon>Amphibia</taxon>
        <taxon>Batrachia</taxon>
        <taxon>Anura</taxon>
        <taxon>Pelobatoidea</taxon>
        <taxon>Megophryidae</taxon>
        <taxon>Leptobrachium</taxon>
    </lineage>
</organism>
<dbReference type="OrthoDB" id="9868878at2759"/>
<comment type="similarity">
    <text evidence="1">Belongs to the mTERF family.</text>
</comment>
<dbReference type="PANTHER" id="PTHR15437:SF1">
    <property type="entry name" value="TRANSCRIPTION TERMINATION FACTOR 2, MITOCHONDRIAL"/>
    <property type="match status" value="1"/>
</dbReference>
<dbReference type="Gene3D" id="1.25.70.10">
    <property type="entry name" value="Transcription termination factor 3, mitochondrial"/>
    <property type="match status" value="2"/>
</dbReference>
<sequence length="396" mass="45273">MYKANMLTRVIRQLLESQKGLAFRPLVPPSYCLIFGPREQSKSCLGTDANNNSKENKRTVEQLYYLSVNIKKIRQVKGWVLSKDAAYVEETADFLKSLGAGEMTVASILERCPEAFLHDPVELDAKKCLWRSVCSSDDQLLKIIEKFPESFFSYKYPENQRANINYFQDLGLNKKIVCRLLTSSPQIFCNSVEDNEHIISTLEENYLGLGGSEANFKTWLMKLLSQDPFIILKPPSALKKNLHFIQRLGFCDHDVLKLLSNLKGFIFDLNCNTMESSMLFTKKVFECSDEELKPIILKFPGVLYYTVPVLEERLKCLLKEGASLDQVKACPSVLELTTQIVEYRIAKIKSLGHKIKDQNLEVLNGTKKDFEVSYGRLQVKKMRPLFNPVAPLQIDE</sequence>
<dbReference type="Ensembl" id="ENSLLET00000007881.1">
    <property type="protein sequence ID" value="ENSLLEP00000007571.1"/>
    <property type="gene ID" value="ENSLLEG00000004808.1"/>
</dbReference>
<evidence type="ECO:0000313" key="3">
    <source>
        <dbReference type="Ensembl" id="ENSLLEP00000007571.1"/>
    </source>
</evidence>
<reference evidence="3" key="2">
    <citation type="submission" date="2025-09" db="UniProtKB">
        <authorList>
            <consortium name="Ensembl"/>
        </authorList>
    </citation>
    <scope>IDENTIFICATION</scope>
</reference>
<dbReference type="AlphaFoldDB" id="A0A8C5M6E2"/>
<proteinExistence type="inferred from homology"/>
<dbReference type="GO" id="GO:0003676">
    <property type="term" value="F:nucleic acid binding"/>
    <property type="evidence" value="ECO:0007669"/>
    <property type="project" value="InterPro"/>
</dbReference>
<dbReference type="InterPro" id="IPR003690">
    <property type="entry name" value="MTERF"/>
</dbReference>
<gene>
    <name evidence="3" type="primary">MTERF2</name>
</gene>
<evidence type="ECO:0000256" key="2">
    <source>
        <dbReference type="ARBA" id="ARBA00022946"/>
    </source>
</evidence>
<name>A0A8C5M6E2_9ANUR</name>
<dbReference type="PANTHER" id="PTHR15437">
    <property type="entry name" value="TRANSCRIPTION TERMINATION FACTOR, MITOCHONDRIAL"/>
    <property type="match status" value="1"/>
</dbReference>
<dbReference type="InterPro" id="IPR038538">
    <property type="entry name" value="MTERF_sf"/>
</dbReference>